<comment type="caution">
    <text evidence="1">The sequence shown here is derived from an EMBL/GenBank/DDBJ whole genome shotgun (WGS) entry which is preliminary data.</text>
</comment>
<dbReference type="Proteomes" id="UP000248326">
    <property type="component" value="Unassembled WGS sequence"/>
</dbReference>
<proteinExistence type="predicted"/>
<dbReference type="EMBL" id="QJSX01000042">
    <property type="protein sequence ID" value="PYE47701.1"/>
    <property type="molecule type" value="Genomic_DNA"/>
</dbReference>
<protein>
    <submittedName>
        <fullName evidence="1">Uncharacterized protein</fullName>
    </submittedName>
</protein>
<gene>
    <name evidence="1" type="ORF">DES52_1422</name>
</gene>
<organism evidence="1 2">
    <name type="scientific">Deinococcus yavapaiensis KR-236</name>
    <dbReference type="NCBI Taxonomy" id="694435"/>
    <lineage>
        <taxon>Bacteria</taxon>
        <taxon>Thermotogati</taxon>
        <taxon>Deinococcota</taxon>
        <taxon>Deinococci</taxon>
        <taxon>Deinococcales</taxon>
        <taxon>Deinococcaceae</taxon>
        <taxon>Deinococcus</taxon>
    </lineage>
</organism>
<dbReference type="RefSeq" id="WP_110889050.1">
    <property type="nucleotide sequence ID" value="NZ_QJSX01000042.1"/>
</dbReference>
<name>A0A318RYE7_9DEIO</name>
<dbReference type="OrthoDB" id="58743at2"/>
<evidence type="ECO:0000313" key="1">
    <source>
        <dbReference type="EMBL" id="PYE47701.1"/>
    </source>
</evidence>
<dbReference type="AlphaFoldDB" id="A0A318RYE7"/>
<accession>A0A318RYE7</accession>
<sequence>MQNEATARPLTGFPPEDVSLVAQVIKAVTDSDQPSTSQVKAFAETVRDFHNTGVVEHLDTGEQVPWTELPDAARLAVLRENVTNNAYERLQGQKNHIEDSSPNVIDWLED</sequence>
<reference evidence="1 2" key="1">
    <citation type="submission" date="2018-06" db="EMBL/GenBank/DDBJ databases">
        <title>Genomic Encyclopedia of Type Strains, Phase IV (KMG-IV): sequencing the most valuable type-strain genomes for metagenomic binning, comparative biology and taxonomic classification.</title>
        <authorList>
            <person name="Goeker M."/>
        </authorList>
    </citation>
    <scope>NUCLEOTIDE SEQUENCE [LARGE SCALE GENOMIC DNA]</scope>
    <source>
        <strain evidence="1 2">DSM 18048</strain>
    </source>
</reference>
<evidence type="ECO:0000313" key="2">
    <source>
        <dbReference type="Proteomes" id="UP000248326"/>
    </source>
</evidence>
<keyword evidence="2" id="KW-1185">Reference proteome</keyword>